<comment type="caution">
    <text evidence="2">The sequence shown here is derived from an EMBL/GenBank/DDBJ whole genome shotgun (WGS) entry which is preliminary data.</text>
</comment>
<dbReference type="RefSeq" id="WP_289607965.1">
    <property type="nucleotide sequence ID" value="NZ_JAUDCG010000031.1"/>
</dbReference>
<sequence length="444" mass="48147">MKKRRSGKALLALLLSAALLPAAGCSQNPDALTLMKTASEEMQKLDSYAADATLKFDMGVGDGESTINMGMNGTISIEMTQDPFVTHGTSEVTVSTLGQEDTASSEYYQFEQDGELVQLTNDGSGWVSQSSGEIDVGTAQDAMKLFDYDIVKDLEPAVTGSEKVNDVDAWRIEFEAGIEELMALSGKEMDSTTETFINAMGEDITLKCALYVDKETNRYVKSDITLSGLEELFRLAMSSSELPEGMELTMDDIVFSFTYGKFNEVDAIEIPSEVANLSGGGTQTNVWETMKLNVGSASLTIGECTVQELLDAGFTLDSDLPETMEPGDTQYLTVLRGEDDFSLSVENMTSETIDATDATVYGFSGMYIAAEDIVLEGGIHSGSTSAEVLEAYGDPNTLSDEGFYDEWKYEISDTFGSKYLDLAIEDGVVTDIDLSVYYFGDLFA</sequence>
<keyword evidence="1" id="KW-0732">Signal</keyword>
<dbReference type="Proteomes" id="UP001529340">
    <property type="component" value="Unassembled WGS sequence"/>
</dbReference>
<proteinExistence type="predicted"/>
<evidence type="ECO:0000313" key="2">
    <source>
        <dbReference type="EMBL" id="MDM8157520.1"/>
    </source>
</evidence>
<dbReference type="Pfam" id="PF20316">
    <property type="entry name" value="DUF6612"/>
    <property type="match status" value="1"/>
</dbReference>
<organism evidence="2 3">
    <name type="scientific">Amedibacillus dolichus</name>
    <dbReference type="NCBI Taxonomy" id="31971"/>
    <lineage>
        <taxon>Bacteria</taxon>
        <taxon>Bacillati</taxon>
        <taxon>Bacillota</taxon>
        <taxon>Erysipelotrichia</taxon>
        <taxon>Erysipelotrichales</taxon>
        <taxon>Erysipelotrichaceae</taxon>
        <taxon>Amedibacillus</taxon>
    </lineage>
</organism>
<name>A0ABT7UD18_9FIRM</name>
<keyword evidence="3" id="KW-1185">Reference proteome</keyword>
<gene>
    <name evidence="2" type="ORF">QUV96_07705</name>
</gene>
<evidence type="ECO:0000256" key="1">
    <source>
        <dbReference type="SAM" id="SignalP"/>
    </source>
</evidence>
<dbReference type="InterPro" id="IPR046720">
    <property type="entry name" value="DUF6612"/>
</dbReference>
<feature type="signal peptide" evidence="1">
    <location>
        <begin position="1"/>
        <end position="22"/>
    </location>
</feature>
<accession>A0ABT7UD18</accession>
<dbReference type="Gene3D" id="2.50.20.20">
    <property type="match status" value="1"/>
</dbReference>
<reference evidence="3" key="1">
    <citation type="submission" date="2023-06" db="EMBL/GenBank/DDBJ databases">
        <title>Identification and characterization of horizontal gene transfer across gut microbiota members of farm animals based on homology search.</title>
        <authorList>
            <person name="Zeman M."/>
            <person name="Kubasova T."/>
            <person name="Jahodarova E."/>
            <person name="Nykrynova M."/>
            <person name="Rychlik I."/>
        </authorList>
    </citation>
    <scope>NUCLEOTIDE SEQUENCE [LARGE SCALE GENOMIC DNA]</scope>
    <source>
        <strain evidence="3">ET39</strain>
    </source>
</reference>
<evidence type="ECO:0000313" key="3">
    <source>
        <dbReference type="Proteomes" id="UP001529340"/>
    </source>
</evidence>
<reference evidence="2 3" key="2">
    <citation type="submission" date="2023-06" db="EMBL/GenBank/DDBJ databases">
        <title>Identification and characterization of horizontal gene transfer across gut microbiota members of farm animals based on homology search.</title>
        <authorList>
            <person name="Schwarzerova J."/>
            <person name="Nykrynova M."/>
            <person name="Jureckova K."/>
            <person name="Cejkova D."/>
            <person name="Rychlik I."/>
        </authorList>
    </citation>
    <scope>NUCLEOTIDE SEQUENCE [LARGE SCALE GENOMIC DNA]</scope>
    <source>
        <strain evidence="2 3">ET39</strain>
    </source>
</reference>
<protein>
    <recommendedName>
        <fullName evidence="4">DUF4179 domain-containing protein</fullName>
    </recommendedName>
</protein>
<dbReference type="EMBL" id="JAUDCG010000031">
    <property type="protein sequence ID" value="MDM8157520.1"/>
    <property type="molecule type" value="Genomic_DNA"/>
</dbReference>
<reference evidence="2 3" key="3">
    <citation type="submission" date="2023-06" db="EMBL/GenBank/DDBJ databases">
        <authorList>
            <person name="Zeman M."/>
            <person name="Kubasova T."/>
            <person name="Jahodarova E."/>
            <person name="Nykrynova M."/>
            <person name="Rychlik I."/>
        </authorList>
    </citation>
    <scope>NUCLEOTIDE SEQUENCE [LARGE SCALE GENOMIC DNA]</scope>
    <source>
        <strain evidence="2 3">ET39</strain>
    </source>
</reference>
<evidence type="ECO:0008006" key="4">
    <source>
        <dbReference type="Google" id="ProtNLM"/>
    </source>
</evidence>
<feature type="chain" id="PRO_5046941987" description="DUF4179 domain-containing protein" evidence="1">
    <location>
        <begin position="23"/>
        <end position="444"/>
    </location>
</feature>